<gene>
    <name evidence="1" type="ORF">X975_00002</name>
</gene>
<dbReference type="EMBL" id="KK115834">
    <property type="protein sequence ID" value="KFM66139.1"/>
    <property type="molecule type" value="Genomic_DNA"/>
</dbReference>
<protein>
    <submittedName>
        <fullName evidence="1">Uncharacterized protein</fullName>
    </submittedName>
</protein>
<proteinExistence type="predicted"/>
<name>A0A087TM00_STEMI</name>
<feature type="non-terminal residue" evidence="1">
    <location>
        <position position="44"/>
    </location>
</feature>
<accession>A0A087TM00</accession>
<evidence type="ECO:0000313" key="2">
    <source>
        <dbReference type="Proteomes" id="UP000054359"/>
    </source>
</evidence>
<keyword evidence="2" id="KW-1185">Reference proteome</keyword>
<feature type="non-terminal residue" evidence="1">
    <location>
        <position position="1"/>
    </location>
</feature>
<organism evidence="1 2">
    <name type="scientific">Stegodyphus mimosarum</name>
    <name type="common">African social velvet spider</name>
    <dbReference type="NCBI Taxonomy" id="407821"/>
    <lineage>
        <taxon>Eukaryota</taxon>
        <taxon>Metazoa</taxon>
        <taxon>Ecdysozoa</taxon>
        <taxon>Arthropoda</taxon>
        <taxon>Chelicerata</taxon>
        <taxon>Arachnida</taxon>
        <taxon>Araneae</taxon>
        <taxon>Araneomorphae</taxon>
        <taxon>Entelegynae</taxon>
        <taxon>Eresoidea</taxon>
        <taxon>Eresidae</taxon>
        <taxon>Stegodyphus</taxon>
    </lineage>
</organism>
<reference evidence="1 2" key="1">
    <citation type="submission" date="2013-11" db="EMBL/GenBank/DDBJ databases">
        <title>Genome sequencing of Stegodyphus mimosarum.</title>
        <authorList>
            <person name="Bechsgaard J."/>
        </authorList>
    </citation>
    <scope>NUCLEOTIDE SEQUENCE [LARGE SCALE GENOMIC DNA]</scope>
</reference>
<dbReference type="Proteomes" id="UP000054359">
    <property type="component" value="Unassembled WGS sequence"/>
</dbReference>
<evidence type="ECO:0000313" key="1">
    <source>
        <dbReference type="EMBL" id="KFM66139.1"/>
    </source>
</evidence>
<dbReference type="AlphaFoldDB" id="A0A087TM00"/>
<sequence>RRILSHSWRITFTQLGSACCTLPVSLRERLVSNTVDDHNRSTNP</sequence>